<dbReference type="CDD" id="cd00063">
    <property type="entry name" value="FN3"/>
    <property type="match status" value="2"/>
</dbReference>
<feature type="compositionally biased region" description="Acidic residues" evidence="2">
    <location>
        <begin position="114"/>
        <end position="136"/>
    </location>
</feature>
<dbReference type="Gene3D" id="3.40.390.80">
    <property type="entry name" value="Peptidase M60, enhancin-like domain 2"/>
    <property type="match status" value="1"/>
</dbReference>
<dbReference type="Gene3D" id="2.60.120.260">
    <property type="entry name" value="Galactose-binding domain-like"/>
    <property type="match status" value="1"/>
</dbReference>
<proteinExistence type="predicted"/>
<dbReference type="PROSITE" id="PS50853">
    <property type="entry name" value="FN3"/>
    <property type="match status" value="2"/>
</dbReference>
<dbReference type="InterPro" id="IPR031161">
    <property type="entry name" value="Peptidase_M60_dom"/>
</dbReference>
<dbReference type="InterPro" id="IPR008979">
    <property type="entry name" value="Galactose-bd-like_sf"/>
</dbReference>
<comment type="caution">
    <text evidence="5">The sequence shown here is derived from an EMBL/GenBank/DDBJ whole genome shotgun (WGS) entry which is preliminary data.</text>
</comment>
<dbReference type="InterPro" id="IPR050964">
    <property type="entry name" value="Striated_Muscle_Regulatory"/>
</dbReference>
<dbReference type="SUPFAM" id="SSF49265">
    <property type="entry name" value="Fibronectin type III"/>
    <property type="match status" value="1"/>
</dbReference>
<evidence type="ECO:0000256" key="1">
    <source>
        <dbReference type="ARBA" id="ARBA00022737"/>
    </source>
</evidence>
<dbReference type="SMART" id="SM01276">
    <property type="entry name" value="M60-like"/>
    <property type="match status" value="1"/>
</dbReference>
<dbReference type="Pfam" id="PF13402">
    <property type="entry name" value="Peptidase_M60"/>
    <property type="match status" value="1"/>
</dbReference>
<evidence type="ECO:0000259" key="4">
    <source>
        <dbReference type="PROSITE" id="PS51723"/>
    </source>
</evidence>
<feature type="region of interest" description="Disordered" evidence="2">
    <location>
        <begin position="667"/>
        <end position="686"/>
    </location>
</feature>
<protein>
    <recommendedName>
        <fullName evidence="7">Fibronectin type III domain protein</fullName>
    </recommendedName>
</protein>
<keyword evidence="1" id="KW-0677">Repeat</keyword>
<reference evidence="5" key="1">
    <citation type="submission" date="2018-10" db="EMBL/GenBank/DDBJ databases">
        <title>Schaedlerella arabinophila gen. nov. sp. nov., isolated from the mouse intestinal tract and comparative analysis with the genome of the closely related altered Schaedler flora strain ASF502.</title>
        <authorList>
            <person name="Miyake S."/>
            <person name="Soh M."/>
            <person name="Seedorf H."/>
        </authorList>
    </citation>
    <scope>NUCLEOTIDE SEQUENCE [LARGE SCALE GENOMIC DNA]</scope>
    <source>
        <strain evidence="5">DSM 106076</strain>
    </source>
</reference>
<feature type="region of interest" description="Disordered" evidence="2">
    <location>
        <begin position="35"/>
        <end position="145"/>
    </location>
</feature>
<keyword evidence="6" id="KW-1185">Reference proteome</keyword>
<organism evidence="5 6">
    <name type="scientific">Schaedlerella arabinosiphila</name>
    <dbReference type="NCBI Taxonomy" id="2044587"/>
    <lineage>
        <taxon>Bacteria</taxon>
        <taxon>Bacillati</taxon>
        <taxon>Bacillota</taxon>
        <taxon>Clostridia</taxon>
        <taxon>Lachnospirales</taxon>
        <taxon>Lachnospiraceae</taxon>
        <taxon>Schaedlerella</taxon>
    </lineage>
</organism>
<dbReference type="SMART" id="SM00060">
    <property type="entry name" value="FN3"/>
    <property type="match status" value="2"/>
</dbReference>
<evidence type="ECO:0008006" key="7">
    <source>
        <dbReference type="Google" id="ProtNLM"/>
    </source>
</evidence>
<feature type="domain" description="Fibronectin type-III" evidence="3">
    <location>
        <begin position="499"/>
        <end position="591"/>
    </location>
</feature>
<dbReference type="PROSITE" id="PS51723">
    <property type="entry name" value="PEPTIDASE_M60"/>
    <property type="match status" value="1"/>
</dbReference>
<evidence type="ECO:0000259" key="3">
    <source>
        <dbReference type="PROSITE" id="PS50853"/>
    </source>
</evidence>
<dbReference type="Gene3D" id="2.60.120.1250">
    <property type="entry name" value="Peptidase M60, enhancin-like domain 1"/>
    <property type="match status" value="1"/>
</dbReference>
<feature type="domain" description="Fibronectin type-III" evidence="3">
    <location>
        <begin position="596"/>
        <end position="683"/>
    </location>
</feature>
<gene>
    <name evidence="5" type="ORF">EBB54_02075</name>
</gene>
<dbReference type="SUPFAM" id="SSF49785">
    <property type="entry name" value="Galactose-binding domain-like"/>
    <property type="match status" value="1"/>
</dbReference>
<feature type="region of interest" description="Disordered" evidence="2">
    <location>
        <begin position="1839"/>
        <end position="1859"/>
    </location>
</feature>
<evidence type="ECO:0000313" key="6">
    <source>
        <dbReference type="Proteomes" id="UP000274920"/>
    </source>
</evidence>
<dbReference type="InterPro" id="IPR036116">
    <property type="entry name" value="FN3_sf"/>
</dbReference>
<dbReference type="Proteomes" id="UP000274920">
    <property type="component" value="Unassembled WGS sequence"/>
</dbReference>
<dbReference type="Gene3D" id="1.10.390.30">
    <property type="entry name" value="Peptidase M60, enhancin-like domain 3"/>
    <property type="match status" value="1"/>
</dbReference>
<dbReference type="InterPro" id="IPR042279">
    <property type="entry name" value="Pep_M60_3"/>
</dbReference>
<feature type="compositionally biased region" description="Acidic residues" evidence="2">
    <location>
        <begin position="64"/>
        <end position="93"/>
    </location>
</feature>
<dbReference type="PANTHER" id="PTHR13817">
    <property type="entry name" value="TITIN"/>
    <property type="match status" value="1"/>
</dbReference>
<dbReference type="Pfam" id="PF00041">
    <property type="entry name" value="fn3"/>
    <property type="match status" value="2"/>
</dbReference>
<dbReference type="Gene3D" id="2.60.40.10">
    <property type="entry name" value="Immunoglobulins"/>
    <property type="match status" value="3"/>
</dbReference>
<feature type="compositionally biased region" description="Polar residues" evidence="2">
    <location>
        <begin position="1849"/>
        <end position="1859"/>
    </location>
</feature>
<feature type="region of interest" description="Disordered" evidence="2">
    <location>
        <begin position="1543"/>
        <end position="1562"/>
    </location>
</feature>
<dbReference type="PANTHER" id="PTHR13817:SF166">
    <property type="entry name" value="NEURONAL IGCAM-RELATED"/>
    <property type="match status" value="1"/>
</dbReference>
<accession>A0A426DBW3</accession>
<dbReference type="EMBL" id="RHJS01000002">
    <property type="protein sequence ID" value="RRK30297.1"/>
    <property type="molecule type" value="Genomic_DNA"/>
</dbReference>
<sequence>MQILLREERSMKRIISCLLAVILVFSLCVDTSAEPVDTETAGSGPDVVAEGDGETGTGENENLLQEDNEGTEDEEDSETEEGAGPENTDEPESGSEPSEKNLFTVNPDDASFGTEDEEGQEDGVEDEEEEKDEEDEKEKKRSQDRDYLGQVDVEILSALNLQKDVNFTVSLTGQESKQVMLAADQETENGGLSQGDATFEDLEPGTYVLTVGAPGFATYTQELAVEDWAYNLTLTTGIVSGFSYDQPGSVHPGLLLLGDVDGNGVIDDADRDLLVDAIDAGEREPEKQAASRHENPNLNLNGDQWVDLADLEYFAKGYGFHGDPSSSVVKLVPADAVTVSKDEHTKVVSGDLDTLLKNEGSVQLATDSGSPFTTEGPVAVEFDFAKEEGIPIEGLVIDTGNEDSIELAQIDLVYMDDGQEQPAQIPLKKGVNFLLDVDSAVISQDHSGAISVNFGTQIAVKKVTLKIMGMQNNNNLVEISKVEFLNDMESRIPEPQMDIPQNLSAKAGNKQFTLTWDPCVNVTGYEVRITPETEGEAKWETVFVKGNSAQISSFQKEKLVNDTAYTVSVQSVNGAWRSGYSEPVTVIPKADKKPDAPDNLKVTGAYRAIDASWKNMEDTDSYNLYYRESGKGDFIKIEGITVSSHRIMELKDRTSYEVYVTGVNELGEGKPSLTGEAETTSPDPAQMPRYKLINQAAEGQVSEHITNAVYFNGSMQDSERDQAGGKTAWGTVDNNPVSHYLLNSWDSGGFNTLGSHGLTYEFDQAYKLQTFALQEVTVQSLGYGYAQVRYWDENGNTEEFTSGQVSVQRKMDSEKRVYYMIRLPKAVSVKKLQFGISRSLASGTITCSEIYFYHYDSLEDDIMALYANDLHTELKSEVNQATIDGLRTRINTKDPDSGEYHPDKEKLERELQTAEDILKAKLSRTVQIHNGITTRDTDRGFGGLNAWQPLGVSAAAGEEITVYVGHNTKKTGENTNLQLIATQYHAESGSMFKQVANLKIGRNDITVPQLSTIKGEAGGALYVQYTGSSASDQYAVRVSGGAEVPFLDLYQVTDRNEKLTRAQKYVDELKAYVDQMETQHEKLHEESKLGSVKYEYAESECILGASDMMLDTMMLSLPASQILKGCGGSAENIVSSAEAMESMMHLFYQHKGLTANTQKADGAAVDVKDTYPSRHLNIRYQRMFAGAFMYASGNHIGIEWGSAPGMVTGRTLTADTEGRYQDGNYFGWGIAHEIGHCINQGSYAVAEITNNYFSVLAQAKDTNDSVRFKYDEVYKKVTSGTKGRASNVFTQLGMYWQLHLAYDNGYNFKTYDNYEEQLGNLFFARVDTYARTPSKAPSPGGVTLTLPGDQDQNLMRLACAAAEKNLLEFFERWGMTPNEGTIAYAQQFGEETRAVYYVNDDSRVYRRTHGVSGLDEAGSTQAVTVESVQINPVSANQVDLRFSSTIPQEDILGYEVVRCTRSGGVVQEEVAGFTTTNAFSDHVTTMNNRVVSYKVRVIDKYLNQSAPASSGEVKIQHDGSIDKSNWTVSTNDLTAAAEDTKKTRNGIGTGSESNEEIGSGMGTDDQDTICGPAVEDPIKNVVDNDTGTVYIGAAGASAEVIMEFNKLHTITGFKYTPAKGQNGIKDYSIFVREGNGQWKEAASGTFQPDKVQTVFFESGRKESNDNIAGYQATAVKLAIQNQAGKSIGIAELDVLGVTGDDVDFRRTNGEQKPVIGKLKTAFDYGGGTIPAGSLVFTGVYKGNPAYNVVILYDQDGNIVGGAGADGSVNADQIILADVPDTGNIQDVSDGSWVYWIEPEHMIDLTKLEQVRAELYRVDHAETNAGQRLVSDSKFETMPAKSMADMPEIQLTSSKSGGTE</sequence>
<name>A0A426DBW3_9FIRM</name>
<evidence type="ECO:0000313" key="5">
    <source>
        <dbReference type="EMBL" id="RRK30297.1"/>
    </source>
</evidence>
<dbReference type="InterPro" id="IPR013783">
    <property type="entry name" value="Ig-like_fold"/>
</dbReference>
<evidence type="ECO:0000256" key="2">
    <source>
        <dbReference type="SAM" id="MobiDB-lite"/>
    </source>
</evidence>
<dbReference type="InterPro" id="IPR003961">
    <property type="entry name" value="FN3_dom"/>
</dbReference>
<feature type="domain" description="Peptidase M60" evidence="4">
    <location>
        <begin position="945"/>
        <end position="1303"/>
    </location>
</feature>